<comment type="similarity">
    <text evidence="1">Belongs to the glycosyltransferase 2 family.</text>
</comment>
<evidence type="ECO:0000256" key="1">
    <source>
        <dbReference type="ARBA" id="ARBA00006739"/>
    </source>
</evidence>
<name>A0ABT7ICY3_9GAMM</name>
<dbReference type="PANTHER" id="PTHR43179">
    <property type="entry name" value="RHAMNOSYLTRANSFERASE WBBL"/>
    <property type="match status" value="1"/>
</dbReference>
<dbReference type="PANTHER" id="PTHR43179:SF12">
    <property type="entry name" value="GALACTOFURANOSYLTRANSFERASE GLFT2"/>
    <property type="match status" value="1"/>
</dbReference>
<dbReference type="InterPro" id="IPR029044">
    <property type="entry name" value="Nucleotide-diphossugar_trans"/>
</dbReference>
<keyword evidence="6" id="KW-1185">Reference proteome</keyword>
<proteinExistence type="inferred from homology"/>
<keyword evidence="3 5" id="KW-0808">Transferase</keyword>
<sequence>MHDLSIIVPVFRDQSNLNICLDAIISQASSNCDSLEIVVVNNDPGTKIELPNLPSLEIKVVNCLTPGSYAARNTGADAARGRYLIFLDADCVPDTHWLEQCLYLVSQQEAPDVVGGEVDFIVSERPSGIEAYQAIVGFGQKENILFRRFSATANLLVRRAAFLETGPFNERLLSGGDREWCWRAFQKGFEVEYDPELTVRTNPRRRFSQALVQTRRVAGGRARLSTILAEHKLVPKDLLEPEKDIYGKIGKIFQASRFSLGLRLRAFLVAIVLKVVHDVERIRVRLGGQAERR</sequence>
<evidence type="ECO:0000256" key="2">
    <source>
        <dbReference type="ARBA" id="ARBA00022676"/>
    </source>
</evidence>
<gene>
    <name evidence="5" type="ORF">QPM17_12770</name>
</gene>
<accession>A0ABT7ICY3</accession>
<dbReference type="SUPFAM" id="SSF53448">
    <property type="entry name" value="Nucleotide-diphospho-sugar transferases"/>
    <property type="match status" value="1"/>
</dbReference>
<organism evidence="5 6">
    <name type="scientific">Marinobacter azerbaijanicus</name>
    <dbReference type="NCBI Taxonomy" id="3050455"/>
    <lineage>
        <taxon>Bacteria</taxon>
        <taxon>Pseudomonadati</taxon>
        <taxon>Pseudomonadota</taxon>
        <taxon>Gammaproteobacteria</taxon>
        <taxon>Pseudomonadales</taxon>
        <taxon>Marinobacteraceae</taxon>
        <taxon>Marinobacter</taxon>
    </lineage>
</organism>
<protein>
    <submittedName>
        <fullName evidence="5">Glycosyltransferase</fullName>
        <ecNumber evidence="5">2.4.-.-</ecNumber>
    </submittedName>
</protein>
<keyword evidence="2 5" id="KW-0328">Glycosyltransferase</keyword>
<evidence type="ECO:0000313" key="6">
    <source>
        <dbReference type="Proteomes" id="UP001227964"/>
    </source>
</evidence>
<dbReference type="Pfam" id="PF00535">
    <property type="entry name" value="Glycos_transf_2"/>
    <property type="match status" value="1"/>
</dbReference>
<dbReference type="CDD" id="cd00761">
    <property type="entry name" value="Glyco_tranf_GTA_type"/>
    <property type="match status" value="1"/>
</dbReference>
<dbReference type="InterPro" id="IPR001173">
    <property type="entry name" value="Glyco_trans_2-like"/>
</dbReference>
<evidence type="ECO:0000259" key="4">
    <source>
        <dbReference type="Pfam" id="PF00535"/>
    </source>
</evidence>
<dbReference type="Proteomes" id="UP001227964">
    <property type="component" value="Unassembled WGS sequence"/>
</dbReference>
<evidence type="ECO:0000313" key="5">
    <source>
        <dbReference type="EMBL" id="MDL0432011.1"/>
    </source>
</evidence>
<reference evidence="5 6" key="1">
    <citation type="submission" date="2023-06" db="EMBL/GenBank/DDBJ databases">
        <title>Marinobacter azerbaijanicus a moderately halophilic, isolated from Urmia Lake in Azerbaijan region of Iran.</title>
        <authorList>
            <person name="Sanchez-Porro C."/>
            <person name="Aghdam E.M."/>
            <person name="Saheb S.M."/>
            <person name="Tarhriz V."/>
            <person name="Kazemi E."/>
            <person name="Ammozegar M.A."/>
            <person name="Ventosa A."/>
            <person name="Hejazi M.S."/>
        </authorList>
    </citation>
    <scope>NUCLEOTIDE SEQUENCE [LARGE SCALE GENOMIC DNA]</scope>
    <source>
        <strain evidence="5 6">TBZ242</strain>
    </source>
</reference>
<dbReference type="EMBL" id="JASSVS010000006">
    <property type="protein sequence ID" value="MDL0432011.1"/>
    <property type="molecule type" value="Genomic_DNA"/>
</dbReference>
<dbReference type="EC" id="2.4.-.-" evidence="5"/>
<feature type="domain" description="Glycosyltransferase 2-like" evidence="4">
    <location>
        <begin position="5"/>
        <end position="131"/>
    </location>
</feature>
<comment type="caution">
    <text evidence="5">The sequence shown here is derived from an EMBL/GenBank/DDBJ whole genome shotgun (WGS) entry which is preliminary data.</text>
</comment>
<dbReference type="GO" id="GO:0016757">
    <property type="term" value="F:glycosyltransferase activity"/>
    <property type="evidence" value="ECO:0007669"/>
    <property type="project" value="UniProtKB-KW"/>
</dbReference>
<evidence type="ECO:0000256" key="3">
    <source>
        <dbReference type="ARBA" id="ARBA00022679"/>
    </source>
</evidence>
<dbReference type="RefSeq" id="WP_285391160.1">
    <property type="nucleotide sequence ID" value="NZ_JASSVS010000006.1"/>
</dbReference>
<dbReference type="Gene3D" id="3.90.550.10">
    <property type="entry name" value="Spore Coat Polysaccharide Biosynthesis Protein SpsA, Chain A"/>
    <property type="match status" value="1"/>
</dbReference>